<keyword evidence="2" id="KW-1185">Reference proteome</keyword>
<protein>
    <submittedName>
        <fullName evidence="1">Uncharacterized protein</fullName>
    </submittedName>
</protein>
<organism evidence="1 2">
    <name type="scientific">Rosa chinensis</name>
    <name type="common">China rose</name>
    <dbReference type="NCBI Taxonomy" id="74649"/>
    <lineage>
        <taxon>Eukaryota</taxon>
        <taxon>Viridiplantae</taxon>
        <taxon>Streptophyta</taxon>
        <taxon>Embryophyta</taxon>
        <taxon>Tracheophyta</taxon>
        <taxon>Spermatophyta</taxon>
        <taxon>Magnoliopsida</taxon>
        <taxon>eudicotyledons</taxon>
        <taxon>Gunneridae</taxon>
        <taxon>Pentapetalae</taxon>
        <taxon>rosids</taxon>
        <taxon>fabids</taxon>
        <taxon>Rosales</taxon>
        <taxon>Rosaceae</taxon>
        <taxon>Rosoideae</taxon>
        <taxon>Rosoideae incertae sedis</taxon>
        <taxon>Rosa</taxon>
    </lineage>
</organism>
<evidence type="ECO:0000313" key="1">
    <source>
        <dbReference type="EMBL" id="PRQ20000.1"/>
    </source>
</evidence>
<sequence length="43" mass="5235">MQELVKVMEMVNHGRVFFSWLFCVIKVKWQQLKDIHLILYVKG</sequence>
<dbReference type="Proteomes" id="UP000238479">
    <property type="component" value="Chromosome 7"/>
</dbReference>
<evidence type="ECO:0000313" key="2">
    <source>
        <dbReference type="Proteomes" id="UP000238479"/>
    </source>
</evidence>
<gene>
    <name evidence="1" type="ORF">RchiOBHm_Chr7g0223391</name>
</gene>
<reference evidence="1 2" key="1">
    <citation type="journal article" date="2018" name="Nat. Genet.">
        <title>The Rosa genome provides new insights in the design of modern roses.</title>
        <authorList>
            <person name="Bendahmane M."/>
        </authorList>
    </citation>
    <scope>NUCLEOTIDE SEQUENCE [LARGE SCALE GENOMIC DNA]</scope>
    <source>
        <strain evidence="2">cv. Old Blush</strain>
    </source>
</reference>
<dbReference type="Gramene" id="PRQ20000">
    <property type="protein sequence ID" value="PRQ20000"/>
    <property type="gene ID" value="RchiOBHm_Chr7g0223391"/>
</dbReference>
<name>A0A2P6PDK5_ROSCH</name>
<proteinExistence type="predicted"/>
<dbReference type="AlphaFoldDB" id="A0A2P6PDK5"/>
<accession>A0A2P6PDK5</accession>
<dbReference type="EMBL" id="PDCK01000045">
    <property type="protein sequence ID" value="PRQ20000.1"/>
    <property type="molecule type" value="Genomic_DNA"/>
</dbReference>
<comment type="caution">
    <text evidence="1">The sequence shown here is derived from an EMBL/GenBank/DDBJ whole genome shotgun (WGS) entry which is preliminary data.</text>
</comment>